<protein>
    <recommendedName>
        <fullName evidence="1">VWFA domain-containing protein</fullName>
    </recommendedName>
</protein>
<dbReference type="InterPro" id="IPR002035">
    <property type="entry name" value="VWF_A"/>
</dbReference>
<dbReference type="Pfam" id="PF13519">
    <property type="entry name" value="VWA_2"/>
    <property type="match status" value="1"/>
</dbReference>
<dbReference type="OrthoDB" id="2343366at2759"/>
<dbReference type="VEuPathDB" id="FungiDB:BD410DRAFT_721351"/>
<dbReference type="PANTHER" id="PTHR22796:SF1">
    <property type="entry name" value="VWFA DOMAIN-CONTAINING PROTEIN"/>
    <property type="match status" value="1"/>
</dbReference>
<dbReference type="EMBL" id="ML170171">
    <property type="protein sequence ID" value="TDL23180.1"/>
    <property type="molecule type" value="Genomic_DNA"/>
</dbReference>
<evidence type="ECO:0000259" key="1">
    <source>
        <dbReference type="Pfam" id="PF13519"/>
    </source>
</evidence>
<organism evidence="2 3">
    <name type="scientific">Rickenella mellea</name>
    <dbReference type="NCBI Taxonomy" id="50990"/>
    <lineage>
        <taxon>Eukaryota</taxon>
        <taxon>Fungi</taxon>
        <taxon>Dikarya</taxon>
        <taxon>Basidiomycota</taxon>
        <taxon>Agaricomycotina</taxon>
        <taxon>Agaricomycetes</taxon>
        <taxon>Hymenochaetales</taxon>
        <taxon>Rickenellaceae</taxon>
        <taxon>Rickenella</taxon>
    </lineage>
</organism>
<dbReference type="Proteomes" id="UP000294933">
    <property type="component" value="Unassembled WGS sequence"/>
</dbReference>
<dbReference type="Gene3D" id="3.40.50.300">
    <property type="entry name" value="P-loop containing nucleotide triphosphate hydrolases"/>
    <property type="match status" value="1"/>
</dbReference>
<evidence type="ECO:0000313" key="2">
    <source>
        <dbReference type="EMBL" id="TDL23180.1"/>
    </source>
</evidence>
<feature type="domain" description="VWFA" evidence="1">
    <location>
        <begin position="1989"/>
        <end position="2074"/>
    </location>
</feature>
<gene>
    <name evidence="2" type="ORF">BD410DRAFT_721351</name>
</gene>
<sequence length="2172" mass="243757">MDANELDLVERIDGMFRILDLITEQGSGGLVDKIIIAQEQFSDLINELCPGSYRSLTKVDFHSLDKIAVKPMGVYGSKTEIVRLMRSVGVIDEEIEKILLAPRDTASGISKPDLRPGLYALFCPHQGQERKVYVVFWPEDTTWNDDAVSTVTKNRINFMRYLTQITDQIIAVISDEHCRRLVWTDDQDDMSTLLEVEDSERLFKFEVSKTNEQEEDVELSPGFKINHRAIKDTFPVLGVKKAKLKPRIIGGDTRQAMLFSCHIPAAVDVTKTIESYSPIHLRSFLNDQKQTFRFDHQLSDKSLKILIENGLGIRYPAVNLWEDARKSVARDEKDSERMQVAELKKSNEAGSSKVAIAVECEILEVVLKKFPTLERRRLESECKGLADEVMIDSKSMFLLFPRPFLANLFAVHPNIPKDQQICEALAAPTLGRLGAENQSFVKSKEIILLCEAFFPVLVDQKDRGEFLQCLVSEDMNGADRILPDLEKSHTSRLGAFKNTMKTVLGFATDSTASTGKLKDAKEKVMNATSDEDYLSKLSSIMEEQPLLRDLAQRSITLVHEHFSTCIRNATAVVKTRAEFLQHEACKKEVSREHTIRRMEKERVILGELLSRLNGDEDTSAYVDQSPNSFIHNSSFVLDTIELTFTHKIRNHTRINYTIEPLQVSERDRQELRMHPDYIPLPSFNPKHSTSFSLPAECEIRNVCLLDDDKCLLIIDNGRGHLEIYLEVVTAMDRAIQRTACKKQLHKDKMGSNAIVAFDERKRMIAVCGCNAVHLRTFIFDETFTSLQGQGGAIDLGMWYDEMPTIQTMCFISGTEELAMFEANGRTRIFSFASQQFRPASLQLPTSPHAAFSSPDGSCLIALFKESGVTRVVAHHWNSFGSKAGFPFDLPDDLKDAELISSVVQRSNVHLLGISLRQGTCNSRRLKITRQTTEYTFHEKGIQTRRELSRQSTMHNCLIDCHADVWIRYPIIPAIARETILSQKGRRKKSLLFTATQHRHAFSPYFRDTIQMVERNTRKPMGPALLEIDVRGEPFSSVVDDSLDTDWHHVSTLMAGEWLVNLICLIPIHIAVARDNRFIPLKDGVWTVEHERSLLGAEVFRIVDSLSFGWYESVFQSYLSTKPVRVVSSMGEQSVGKSYALNHFVDTSFAGSAMRTTEGVWMSVTPTSESLIVALDFEGDIERSTQEDTLLVLFNTAISNLVLFRNNFAISREISNLFQSFQSSSSVLDPATNPTLFQSALVIIIKASITFSDVIDSDMIEIRQEFALKFQKMVEDEQASNFLTRLHKGQVSIIPWPVIESRHFYSLFGVLKKQLHTSAPTYTEAGMFLHTLKVLMAKLKANDWGSMSQTVAIHRAQHLHSLLPRALAYGAVEVEPTFEPLRNFDSNSVIAADDTDVYFWVKSLHADSEADDFLLRICKSWPDFDKRHSVDERIWLSQLTEYFDNLVTLRLSHVLEWINSNVSRFTAGGSHAAIDNLRRSYEAESVEIRRVVRLCMTKCASCHLLCIQSKHHEGSHDCTTSHSCPHLCQFDQEHAGIADICYLAAGHGGVHICNVIPHLCGEVCQLESKIGCQGRCTKNASHPEDEHLCSARVHACGLPCDLDLPAILANQERPCGGFCMTPWDEAHERHLCDKGMVCPFSCQLCKRSCATMDHLHGLDSSAVHSCLREHSCPGICSAIGACEIETQPQSVEATFTGRHETFQYTKYSQVAKRLPCAVVIPPGALNHDGAHIHSTEGSPFHYCKTRCESCGYLCTLPQGHPQRQHETSHGSMSKTYWAVANPDGVFELNGHKFGSNDDGAPMLCSLFCRNMGRHVHIDYCRAQDELACSHPETKHIAEPLQPNPERSKDWTTHSLYWSRLDPYSKEEQVSFAKCDARCRGPEHDATPTRAAQPSHCILPVFHPPEPLDSARFASGLGHISGDGHVFMCKNPSVMRQAFHVYNIYKSRSSSMGGNDRGPLADTPSTARILASANNRFGAVCSSLYAFWTARANTASQMTSAARRDSYSVVLFDQAPTRCFANDFSRTPDDLLEALLQYGPVWGTNFDDALLEAQTIMEDYWSTERAPVVIFLSDGECGVTEDRIYDICRAAVRLGKPLSFHAVSFGQNRLSASLRRMAEIAEEVASAAPRDPLIPAAALVGSQYTEALDTVNLANTFLGIAESLRTPYASLLRA</sequence>
<name>A0A4Y7Q8N0_9AGAM</name>
<dbReference type="SUPFAM" id="SSF52540">
    <property type="entry name" value="P-loop containing nucleoside triphosphate hydrolases"/>
    <property type="match status" value="1"/>
</dbReference>
<dbReference type="InterPro" id="IPR027417">
    <property type="entry name" value="P-loop_NTPase"/>
</dbReference>
<evidence type="ECO:0000313" key="3">
    <source>
        <dbReference type="Proteomes" id="UP000294933"/>
    </source>
</evidence>
<reference evidence="2 3" key="1">
    <citation type="submission" date="2018-06" db="EMBL/GenBank/DDBJ databases">
        <title>A transcriptomic atlas of mushroom development highlights an independent origin of complex multicellularity.</title>
        <authorList>
            <consortium name="DOE Joint Genome Institute"/>
            <person name="Krizsan K."/>
            <person name="Almasi E."/>
            <person name="Merenyi Z."/>
            <person name="Sahu N."/>
            <person name="Viragh M."/>
            <person name="Koszo T."/>
            <person name="Mondo S."/>
            <person name="Kiss B."/>
            <person name="Balint B."/>
            <person name="Kues U."/>
            <person name="Barry K."/>
            <person name="Hegedus J.C."/>
            <person name="Henrissat B."/>
            <person name="Johnson J."/>
            <person name="Lipzen A."/>
            <person name="Ohm R."/>
            <person name="Nagy I."/>
            <person name="Pangilinan J."/>
            <person name="Yan J."/>
            <person name="Xiong Y."/>
            <person name="Grigoriev I.V."/>
            <person name="Hibbett D.S."/>
            <person name="Nagy L.G."/>
        </authorList>
    </citation>
    <scope>NUCLEOTIDE SEQUENCE [LARGE SCALE GENOMIC DNA]</scope>
    <source>
        <strain evidence="2 3">SZMC22713</strain>
    </source>
</reference>
<dbReference type="STRING" id="50990.A0A4Y7Q8N0"/>
<accession>A0A4Y7Q8N0</accession>
<dbReference type="PANTHER" id="PTHR22796">
    <property type="entry name" value="URG4-RELATED"/>
    <property type="match status" value="1"/>
</dbReference>
<dbReference type="InterPro" id="IPR036465">
    <property type="entry name" value="vWFA_dom_sf"/>
</dbReference>
<dbReference type="SUPFAM" id="SSF53300">
    <property type="entry name" value="vWA-like"/>
    <property type="match status" value="1"/>
</dbReference>
<proteinExistence type="predicted"/>
<dbReference type="Gene3D" id="3.40.50.410">
    <property type="entry name" value="von Willebrand factor, type A domain"/>
    <property type="match status" value="1"/>
</dbReference>
<keyword evidence="3" id="KW-1185">Reference proteome</keyword>
<dbReference type="CDD" id="cd00198">
    <property type="entry name" value="vWFA"/>
    <property type="match status" value="1"/>
</dbReference>